<proteinExistence type="predicted"/>
<dbReference type="SMART" id="SM00256">
    <property type="entry name" value="FBOX"/>
    <property type="match status" value="1"/>
</dbReference>
<dbReference type="PANTHER" id="PTHR47123:SF24">
    <property type="entry name" value="LOW PROTEIN: F-BOX_KELCH-REPEAT PROTEIN"/>
    <property type="match status" value="1"/>
</dbReference>
<sequence length="401" mass="45464">MAEAALEMKTLSLMDMPDWTKLPEELLQVISENLDNCFDVVHARSVCSSWRSTIPFPFSLLTSSYSLPTFTEPSLENEGLVTLKKIPLFLFRVRTPSALATKYFLGGIGPRDEAEDQTELPSPIQCSVKVKIGKSEATLVNMLDCQILSLGYEYRMIGWEPKDYEGVAFLPLNKEGEGEFVVLLNYFRFCLVLTSAEMKWKRLENVPMESCWSLTLFACAEIRWTELMNVPHDSWRDLVTFRGKFYASFTREIVVVDPYSLDVSHTTLSIPSQPLERIRYLVPYGNDELFLVELCNPSTDQLAFRVSRLDEEAGKWVVVTDLGDCVLFINRRHLGNVCCSAKELPDGCGLSGDSIVFTNVGSKTYTFNYEVDAPFNLLRPSTKKRVTVLSTYPVVALRVER</sequence>
<protein>
    <recommendedName>
        <fullName evidence="1">F-box domain-containing protein</fullName>
    </recommendedName>
</protein>
<comment type="caution">
    <text evidence="2">The sequence shown here is derived from an EMBL/GenBank/DDBJ whole genome shotgun (WGS) entry which is preliminary data.</text>
</comment>
<dbReference type="OrthoDB" id="642536at2759"/>
<dbReference type="EMBL" id="CACVBM020001129">
    <property type="protein sequence ID" value="CAA7032995.1"/>
    <property type="molecule type" value="Genomic_DNA"/>
</dbReference>
<organism evidence="2 3">
    <name type="scientific">Microthlaspi erraticum</name>
    <dbReference type="NCBI Taxonomy" id="1685480"/>
    <lineage>
        <taxon>Eukaryota</taxon>
        <taxon>Viridiplantae</taxon>
        <taxon>Streptophyta</taxon>
        <taxon>Embryophyta</taxon>
        <taxon>Tracheophyta</taxon>
        <taxon>Spermatophyta</taxon>
        <taxon>Magnoliopsida</taxon>
        <taxon>eudicotyledons</taxon>
        <taxon>Gunneridae</taxon>
        <taxon>Pentapetalae</taxon>
        <taxon>rosids</taxon>
        <taxon>malvids</taxon>
        <taxon>Brassicales</taxon>
        <taxon>Brassicaceae</taxon>
        <taxon>Coluteocarpeae</taxon>
        <taxon>Microthlaspi</taxon>
    </lineage>
</organism>
<dbReference type="Pfam" id="PF00646">
    <property type="entry name" value="F-box"/>
    <property type="match status" value="1"/>
</dbReference>
<dbReference type="Proteomes" id="UP000467841">
    <property type="component" value="Unassembled WGS sequence"/>
</dbReference>
<gene>
    <name evidence="2" type="ORF">MERR_LOCUS20230</name>
</gene>
<accession>A0A6D2IWP7</accession>
<dbReference type="InterPro" id="IPR001810">
    <property type="entry name" value="F-box_dom"/>
</dbReference>
<dbReference type="InterPro" id="IPR051304">
    <property type="entry name" value="SCF_F-box_domain"/>
</dbReference>
<dbReference type="AlphaFoldDB" id="A0A6D2IWP7"/>
<dbReference type="Gene3D" id="1.20.1280.50">
    <property type="match status" value="1"/>
</dbReference>
<feature type="domain" description="F-box" evidence="1">
    <location>
        <begin position="22"/>
        <end position="63"/>
    </location>
</feature>
<evidence type="ECO:0000313" key="3">
    <source>
        <dbReference type="Proteomes" id="UP000467841"/>
    </source>
</evidence>
<dbReference type="InterPro" id="IPR005174">
    <property type="entry name" value="KIB1-4_b-propeller"/>
</dbReference>
<dbReference type="SUPFAM" id="SSF81383">
    <property type="entry name" value="F-box domain"/>
    <property type="match status" value="1"/>
</dbReference>
<dbReference type="InterPro" id="IPR036047">
    <property type="entry name" value="F-box-like_dom_sf"/>
</dbReference>
<dbReference type="Pfam" id="PF03478">
    <property type="entry name" value="Beta-prop_KIB1-4"/>
    <property type="match status" value="1"/>
</dbReference>
<dbReference type="PANTHER" id="PTHR47123">
    <property type="entry name" value="F-BOX PROTEIN SKIP23"/>
    <property type="match status" value="1"/>
</dbReference>
<evidence type="ECO:0000259" key="1">
    <source>
        <dbReference type="SMART" id="SM00256"/>
    </source>
</evidence>
<keyword evidence="3" id="KW-1185">Reference proteome</keyword>
<name>A0A6D2IWP7_9BRAS</name>
<evidence type="ECO:0000313" key="2">
    <source>
        <dbReference type="EMBL" id="CAA7032995.1"/>
    </source>
</evidence>
<reference evidence="2" key="1">
    <citation type="submission" date="2020-01" db="EMBL/GenBank/DDBJ databases">
        <authorList>
            <person name="Mishra B."/>
        </authorList>
    </citation>
    <scope>NUCLEOTIDE SEQUENCE [LARGE SCALE GENOMIC DNA]</scope>
</reference>